<dbReference type="RefSeq" id="WP_160042587.1">
    <property type="nucleotide sequence ID" value="NZ_BORQ01000003.1"/>
</dbReference>
<dbReference type="AlphaFoldDB" id="A0A919XFK9"/>
<evidence type="ECO:0000313" key="1">
    <source>
        <dbReference type="EMBL" id="GIO31684.1"/>
    </source>
</evidence>
<dbReference type="PROSITE" id="PS51257">
    <property type="entry name" value="PROKAR_LIPOPROTEIN"/>
    <property type="match status" value="1"/>
</dbReference>
<accession>A0A919XFK9</accession>
<keyword evidence="2" id="KW-1185">Reference proteome</keyword>
<name>A0A919XFK9_9BACL</name>
<reference evidence="1" key="1">
    <citation type="submission" date="2021-03" db="EMBL/GenBank/DDBJ databases">
        <title>Antimicrobial resistance genes in bacteria isolated from Japanese honey, and their potential for conferring macrolide and lincosamide resistance in the American foulbrood pathogen Paenibacillus larvae.</title>
        <authorList>
            <person name="Okamoto M."/>
            <person name="Kumagai M."/>
            <person name="Kanamori H."/>
            <person name="Takamatsu D."/>
        </authorList>
    </citation>
    <scope>NUCLEOTIDE SEQUENCE</scope>
    <source>
        <strain evidence="1">J2TS6</strain>
    </source>
</reference>
<dbReference type="Proteomes" id="UP000679779">
    <property type="component" value="Unassembled WGS sequence"/>
</dbReference>
<evidence type="ECO:0008006" key="3">
    <source>
        <dbReference type="Google" id="ProtNLM"/>
    </source>
</evidence>
<dbReference type="EMBL" id="BORQ01000003">
    <property type="protein sequence ID" value="GIO31684.1"/>
    <property type="molecule type" value="Genomic_DNA"/>
</dbReference>
<protein>
    <recommendedName>
        <fullName evidence="3">Lipoprotein</fullName>
    </recommendedName>
</protein>
<evidence type="ECO:0000313" key="2">
    <source>
        <dbReference type="Proteomes" id="UP000679779"/>
    </source>
</evidence>
<comment type="caution">
    <text evidence="1">The sequence shown here is derived from an EMBL/GenBank/DDBJ whole genome shotgun (WGS) entry which is preliminary data.</text>
</comment>
<organism evidence="1 2">
    <name type="scientific">Paenibacillus albilobatus</name>
    <dbReference type="NCBI Taxonomy" id="2716884"/>
    <lineage>
        <taxon>Bacteria</taxon>
        <taxon>Bacillati</taxon>
        <taxon>Bacillota</taxon>
        <taxon>Bacilli</taxon>
        <taxon>Bacillales</taxon>
        <taxon>Paenibacillaceae</taxon>
        <taxon>Paenibacillus</taxon>
    </lineage>
</organism>
<sequence length="152" mass="16978">MKHFQSLFGIGIILMLSIMLISCGKLSTNTSKTPNHSKIEHFQINSEDISSVTIYTGPVKHKVSGVIKTAADIKLLTDILNSATSPIGDATADFYRMVKINKKDESVISLEFGGGGKFFKQLDSGIFFKLDPEDKYRELNKLIDRVEKEYTK</sequence>
<proteinExistence type="predicted"/>
<gene>
    <name evidence="1" type="ORF">J2TS6_28250</name>
</gene>